<feature type="chain" id="PRO_5046344848" description="Gram-positive pilin subunit D1 N-terminal domain-containing protein" evidence="3">
    <location>
        <begin position="31"/>
        <end position="244"/>
    </location>
</feature>
<gene>
    <name evidence="5" type="ORF">INF30_14115</name>
</gene>
<accession>A0ABR9RNM2</accession>
<dbReference type="Pfam" id="PF16555">
    <property type="entry name" value="GramPos_pilinD1"/>
    <property type="match status" value="1"/>
</dbReference>
<evidence type="ECO:0000256" key="1">
    <source>
        <dbReference type="SAM" id="MobiDB-lite"/>
    </source>
</evidence>
<dbReference type="RefSeq" id="WP_226395679.1">
    <property type="nucleotide sequence ID" value="NZ_JADCKL010000021.1"/>
</dbReference>
<keyword evidence="2" id="KW-0472">Membrane</keyword>
<dbReference type="Proteomes" id="UP000758652">
    <property type="component" value="Unassembled WGS sequence"/>
</dbReference>
<keyword evidence="2" id="KW-1133">Transmembrane helix</keyword>
<evidence type="ECO:0000256" key="3">
    <source>
        <dbReference type="SAM" id="SignalP"/>
    </source>
</evidence>
<keyword evidence="2" id="KW-0812">Transmembrane</keyword>
<keyword evidence="3" id="KW-0732">Signal</keyword>
<sequence length="244" mass="27271">MKRRVGKISVFLGTCSLLLLCLMIPQNALASEKTGSLIVYYHGVTPQGNQVMLSGAEFSLYKVGEKVENRWELQGDFEKSGVCLEDMSSSGQKKAAEQLKKFVDKEKLEGKRETAGQDGKAIFYDLEESMYLCFSDDEVAYDTGRFRSAPFLVFIPEIDENGNCLYDVRVEPKNEWVSGDKPEEPGDKPGQNTESTPSKGENAKTGDNAPVELLVKIIAVSVIMIVLLTIWRNRSKRDEEQPNE</sequence>
<feature type="compositionally biased region" description="Basic and acidic residues" evidence="1">
    <location>
        <begin position="176"/>
        <end position="187"/>
    </location>
</feature>
<protein>
    <recommendedName>
        <fullName evidence="4">Gram-positive pilin subunit D1 N-terminal domain-containing protein</fullName>
    </recommendedName>
</protein>
<evidence type="ECO:0000256" key="2">
    <source>
        <dbReference type="SAM" id="Phobius"/>
    </source>
</evidence>
<dbReference type="Gene3D" id="2.60.40.10">
    <property type="entry name" value="Immunoglobulins"/>
    <property type="match status" value="1"/>
</dbReference>
<dbReference type="InterPro" id="IPR032364">
    <property type="entry name" value="GramPos_pilinD1_N"/>
</dbReference>
<evidence type="ECO:0000259" key="4">
    <source>
        <dbReference type="Pfam" id="PF16555"/>
    </source>
</evidence>
<feature type="domain" description="Gram-positive pilin subunit D1 N-terminal" evidence="4">
    <location>
        <begin position="48"/>
        <end position="175"/>
    </location>
</feature>
<organism evidence="5 6">
    <name type="scientific">Claveliimonas monacensis</name>
    <dbReference type="NCBI Taxonomy" id="2779351"/>
    <lineage>
        <taxon>Bacteria</taxon>
        <taxon>Bacillati</taxon>
        <taxon>Bacillota</taxon>
        <taxon>Clostridia</taxon>
        <taxon>Lachnospirales</taxon>
        <taxon>Lachnospiraceae</taxon>
        <taxon>Claveliimonas</taxon>
    </lineage>
</organism>
<keyword evidence="6" id="KW-1185">Reference proteome</keyword>
<name>A0ABR9RNM2_9FIRM</name>
<dbReference type="EMBL" id="JADCKL010000021">
    <property type="protein sequence ID" value="MBE5064385.1"/>
    <property type="molecule type" value="Genomic_DNA"/>
</dbReference>
<feature type="region of interest" description="Disordered" evidence="1">
    <location>
        <begin position="176"/>
        <end position="206"/>
    </location>
</feature>
<dbReference type="InterPro" id="IPR013783">
    <property type="entry name" value="Ig-like_fold"/>
</dbReference>
<feature type="compositionally biased region" description="Polar residues" evidence="1">
    <location>
        <begin position="190"/>
        <end position="199"/>
    </location>
</feature>
<feature type="transmembrane region" description="Helical" evidence="2">
    <location>
        <begin position="213"/>
        <end position="231"/>
    </location>
</feature>
<evidence type="ECO:0000313" key="5">
    <source>
        <dbReference type="EMBL" id="MBE5064385.1"/>
    </source>
</evidence>
<comment type="caution">
    <text evidence="5">The sequence shown here is derived from an EMBL/GenBank/DDBJ whole genome shotgun (WGS) entry which is preliminary data.</text>
</comment>
<feature type="signal peptide" evidence="3">
    <location>
        <begin position="1"/>
        <end position="30"/>
    </location>
</feature>
<evidence type="ECO:0000313" key="6">
    <source>
        <dbReference type="Proteomes" id="UP000758652"/>
    </source>
</evidence>
<reference evidence="5 6" key="1">
    <citation type="submission" date="2020-10" db="EMBL/GenBank/DDBJ databases">
        <title>ChiBAC.</title>
        <authorList>
            <person name="Zenner C."/>
            <person name="Hitch T.C.A."/>
            <person name="Clavel T."/>
        </authorList>
    </citation>
    <scope>NUCLEOTIDE SEQUENCE [LARGE SCALE GENOMIC DNA]</scope>
    <source>
        <strain evidence="5 6">DSM 108991</strain>
    </source>
</reference>
<proteinExistence type="predicted"/>